<keyword evidence="3 4" id="KW-0949">S-adenosyl-L-methionine</keyword>
<proteinExistence type="inferred from homology"/>
<dbReference type="InterPro" id="IPR050362">
    <property type="entry name" value="Cation-dep_OMT"/>
</dbReference>
<dbReference type="Pfam" id="PF01596">
    <property type="entry name" value="Methyltransf_3"/>
    <property type="match status" value="1"/>
</dbReference>
<dbReference type="Proteomes" id="UP001144256">
    <property type="component" value="Unassembled WGS sequence"/>
</dbReference>
<keyword evidence="2 4" id="KW-0808">Transferase</keyword>
<feature type="binding site" evidence="4">
    <location>
        <position position="133"/>
    </location>
    <ligand>
        <name>Mg(2+)</name>
        <dbReference type="ChEBI" id="CHEBI:18420"/>
    </ligand>
</feature>
<keyword evidence="5" id="KW-0175">Coiled coil</keyword>
<dbReference type="PROSITE" id="PS51682">
    <property type="entry name" value="SAM_OMT_I"/>
    <property type="match status" value="1"/>
</dbReference>
<keyword evidence="4" id="KW-0819">tRNA processing</keyword>
<feature type="coiled-coil region" evidence="5">
    <location>
        <begin position="86"/>
        <end position="113"/>
    </location>
</feature>
<comment type="similarity">
    <text evidence="4">Belongs to the class I-like SAM-binding methyltransferase superfamily. Cation-dependent O-methyltransferase family.</text>
</comment>
<comment type="subunit">
    <text evidence="4">Homodimer.</text>
</comment>
<dbReference type="GO" id="GO:0008171">
    <property type="term" value="F:O-methyltransferase activity"/>
    <property type="evidence" value="ECO:0007669"/>
    <property type="project" value="InterPro"/>
</dbReference>
<dbReference type="PANTHER" id="PTHR10509">
    <property type="entry name" value="O-METHYLTRANSFERASE-RELATED"/>
    <property type="match status" value="1"/>
</dbReference>
<organism evidence="6 7">
    <name type="scientific">Vallitalea longa</name>
    <dbReference type="NCBI Taxonomy" id="2936439"/>
    <lineage>
        <taxon>Bacteria</taxon>
        <taxon>Bacillati</taxon>
        <taxon>Bacillota</taxon>
        <taxon>Clostridia</taxon>
        <taxon>Lachnospirales</taxon>
        <taxon>Vallitaleaceae</taxon>
        <taxon>Vallitalea</taxon>
    </lineage>
</organism>
<dbReference type="EMBL" id="BRLB01000014">
    <property type="protein sequence ID" value="GKX31163.1"/>
    <property type="molecule type" value="Genomic_DNA"/>
</dbReference>
<feature type="binding site" evidence="4">
    <location>
        <position position="133"/>
    </location>
    <ligand>
        <name>S-adenosyl-L-methionine</name>
        <dbReference type="ChEBI" id="CHEBI:59789"/>
    </ligand>
</feature>
<feature type="binding site" evidence="4">
    <location>
        <begin position="115"/>
        <end position="116"/>
    </location>
    <ligand>
        <name>S-adenosyl-L-methionine</name>
        <dbReference type="ChEBI" id="CHEBI:59789"/>
    </ligand>
</feature>
<dbReference type="AlphaFoldDB" id="A0A9W5YF50"/>
<dbReference type="SUPFAM" id="SSF53335">
    <property type="entry name" value="S-adenosyl-L-methionine-dependent methyltransferases"/>
    <property type="match status" value="1"/>
</dbReference>
<keyword evidence="4" id="KW-0479">Metal-binding</keyword>
<name>A0A9W5YF50_9FIRM</name>
<feature type="binding site" evidence="4">
    <location>
        <position position="160"/>
    </location>
    <ligand>
        <name>Mg(2+)</name>
        <dbReference type="ChEBI" id="CHEBI:18420"/>
    </ligand>
</feature>
<evidence type="ECO:0000256" key="4">
    <source>
        <dbReference type="HAMAP-Rule" id="MF_02217"/>
    </source>
</evidence>
<evidence type="ECO:0000256" key="3">
    <source>
        <dbReference type="ARBA" id="ARBA00022691"/>
    </source>
</evidence>
<keyword evidence="4" id="KW-0460">Magnesium</keyword>
<evidence type="ECO:0000256" key="5">
    <source>
        <dbReference type="SAM" id="Coils"/>
    </source>
</evidence>
<evidence type="ECO:0000313" key="6">
    <source>
        <dbReference type="EMBL" id="GKX31163.1"/>
    </source>
</evidence>
<reference evidence="6" key="1">
    <citation type="submission" date="2022-06" db="EMBL/GenBank/DDBJ databases">
        <title>Vallitalea longa sp. nov., an anaerobic bacterium isolated from marine sediment.</title>
        <authorList>
            <person name="Hirano S."/>
            <person name="Terahara T."/>
            <person name="Mori K."/>
            <person name="Hamada M."/>
            <person name="Matsumoto R."/>
            <person name="Kobayashi T."/>
        </authorList>
    </citation>
    <scope>NUCLEOTIDE SEQUENCE</scope>
    <source>
        <strain evidence="6">SH18-1</strain>
    </source>
</reference>
<feature type="binding site" evidence="4">
    <location>
        <position position="39"/>
    </location>
    <ligand>
        <name>S-adenosyl-L-methionine</name>
        <dbReference type="ChEBI" id="CHEBI:59789"/>
    </ligand>
</feature>
<comment type="function">
    <text evidence="4">Catalyzes the methylation of 5-hydroxyuridine (ho5U) to form 5-methoxyuridine (mo5U) at position 34 in tRNAs.</text>
</comment>
<dbReference type="InterPro" id="IPR002935">
    <property type="entry name" value="SAM_O-MeTrfase"/>
</dbReference>
<keyword evidence="1 4" id="KW-0489">Methyltransferase</keyword>
<dbReference type="GO" id="GO:0000287">
    <property type="term" value="F:magnesium ion binding"/>
    <property type="evidence" value="ECO:0007669"/>
    <property type="project" value="UniProtKB-UniRule"/>
</dbReference>
<dbReference type="GO" id="GO:0030488">
    <property type="term" value="P:tRNA methylation"/>
    <property type="evidence" value="ECO:0007669"/>
    <property type="project" value="UniProtKB-UniRule"/>
</dbReference>
<feature type="binding site" evidence="4">
    <location>
        <position position="69"/>
    </location>
    <ligand>
        <name>S-adenosyl-L-methionine</name>
        <dbReference type="ChEBI" id="CHEBI:59789"/>
    </ligand>
</feature>
<sequence length="215" mass="24646">MSEITYQYIRDYLMAIEPDDNMIIRKIRNEALNNNVPIIKSEVKNLLRFLLATKRPSRILEIGTAVGYSSIIMSDFITTNGKIITIERSEDMIKNAKENIKKAQKEHIITLLEGDAGNILSTLEDEFDVIFMDAAKGQYLTFLPECLRLLKTGGLLICDNVLQNGTVAKSRFSVPRRQRTIHNRMREYLWQLNHNKNLQTSILPIADGVTLSYKK</sequence>
<dbReference type="InterPro" id="IPR029063">
    <property type="entry name" value="SAM-dependent_MTases_sf"/>
</dbReference>
<protein>
    <recommendedName>
        <fullName evidence="4">tRNA 5-hydroxyuridine methyltransferase</fullName>
        <ecNumber evidence="4">2.1.1.-</ecNumber>
    </recommendedName>
    <alternativeName>
        <fullName evidence="4">ho5U methyltransferase</fullName>
    </alternativeName>
</protein>
<dbReference type="HAMAP" id="MF_02217">
    <property type="entry name" value="TrmR_methyltr"/>
    <property type="match status" value="1"/>
</dbReference>
<dbReference type="CDD" id="cd02440">
    <property type="entry name" value="AdoMet_MTases"/>
    <property type="match status" value="1"/>
</dbReference>
<dbReference type="Gene3D" id="3.40.50.150">
    <property type="entry name" value="Vaccinia Virus protein VP39"/>
    <property type="match status" value="1"/>
</dbReference>
<dbReference type="InterPro" id="IPR043675">
    <property type="entry name" value="TrmR_methyltr"/>
</dbReference>
<comment type="caution">
    <text evidence="6">The sequence shown here is derived from an EMBL/GenBank/DDBJ whole genome shotgun (WGS) entry which is preliminary data.</text>
</comment>
<keyword evidence="7" id="KW-1185">Reference proteome</keyword>
<dbReference type="GO" id="GO:0016300">
    <property type="term" value="F:tRNA (uridine) methyltransferase activity"/>
    <property type="evidence" value="ECO:0007669"/>
    <property type="project" value="UniProtKB-UniRule"/>
</dbReference>
<dbReference type="GO" id="GO:0008757">
    <property type="term" value="F:S-adenosylmethionine-dependent methyltransferase activity"/>
    <property type="evidence" value="ECO:0007669"/>
    <property type="project" value="TreeGrafter"/>
</dbReference>
<dbReference type="RefSeq" id="WP_281817936.1">
    <property type="nucleotide sequence ID" value="NZ_BRLB01000014.1"/>
</dbReference>
<feature type="binding site" evidence="4">
    <location>
        <position position="87"/>
    </location>
    <ligand>
        <name>S-adenosyl-L-methionine</name>
        <dbReference type="ChEBI" id="CHEBI:59789"/>
    </ligand>
</feature>
<evidence type="ECO:0000256" key="2">
    <source>
        <dbReference type="ARBA" id="ARBA00022679"/>
    </source>
</evidence>
<dbReference type="EC" id="2.1.1.-" evidence="4"/>
<evidence type="ECO:0000256" key="1">
    <source>
        <dbReference type="ARBA" id="ARBA00022603"/>
    </source>
</evidence>
<accession>A0A9W5YF50</accession>
<gene>
    <name evidence="4" type="primary">trmR</name>
    <name evidence="6" type="ORF">SH1V18_36430</name>
</gene>
<feature type="binding site" evidence="4">
    <location>
        <position position="159"/>
    </location>
    <ligand>
        <name>Mg(2+)</name>
        <dbReference type="ChEBI" id="CHEBI:18420"/>
    </ligand>
</feature>
<evidence type="ECO:0000313" key="7">
    <source>
        <dbReference type="Proteomes" id="UP001144256"/>
    </source>
</evidence>
<dbReference type="PANTHER" id="PTHR10509:SF14">
    <property type="entry name" value="CAFFEOYL-COA O-METHYLTRANSFERASE 3-RELATED"/>
    <property type="match status" value="1"/>
</dbReference>
<comment type="catalytic activity">
    <reaction evidence="4">
        <text>5-hydroxyuridine(34) in tRNA + S-adenosyl-L-methionine = 5-methoxyuridine(34) in tRNA + S-adenosyl-L-homocysteine + H(+)</text>
        <dbReference type="Rhea" id="RHEA:60524"/>
        <dbReference type="Rhea" id="RHEA-COMP:13381"/>
        <dbReference type="Rhea" id="RHEA-COMP:15591"/>
        <dbReference type="ChEBI" id="CHEBI:15378"/>
        <dbReference type="ChEBI" id="CHEBI:57856"/>
        <dbReference type="ChEBI" id="CHEBI:59789"/>
        <dbReference type="ChEBI" id="CHEBI:136877"/>
        <dbReference type="ChEBI" id="CHEBI:143860"/>
    </reaction>
</comment>